<comment type="caution">
    <text evidence="1">The sequence shown here is derived from an EMBL/GenBank/DDBJ whole genome shotgun (WGS) entry which is preliminary data.</text>
</comment>
<accession>A0A645INM1</accession>
<organism evidence="1">
    <name type="scientific">bioreactor metagenome</name>
    <dbReference type="NCBI Taxonomy" id="1076179"/>
    <lineage>
        <taxon>unclassified sequences</taxon>
        <taxon>metagenomes</taxon>
        <taxon>ecological metagenomes</taxon>
    </lineage>
</organism>
<evidence type="ECO:0000313" key="1">
    <source>
        <dbReference type="EMBL" id="MPN51999.1"/>
    </source>
</evidence>
<dbReference type="AlphaFoldDB" id="A0A645INM1"/>
<sequence length="52" mass="5893">MSSHHFADQDVVGVKAHLIRGFEGQIQDPVALRLFDPDEFPPLYVFSQNHGE</sequence>
<gene>
    <name evidence="1" type="ORF">SDC9_199651</name>
</gene>
<name>A0A645INM1_9ZZZZ</name>
<dbReference type="EMBL" id="VSSQ01117670">
    <property type="protein sequence ID" value="MPN51999.1"/>
    <property type="molecule type" value="Genomic_DNA"/>
</dbReference>
<reference evidence="1" key="1">
    <citation type="submission" date="2019-08" db="EMBL/GenBank/DDBJ databases">
        <authorList>
            <person name="Kucharzyk K."/>
            <person name="Murdoch R.W."/>
            <person name="Higgins S."/>
            <person name="Loffler F."/>
        </authorList>
    </citation>
    <scope>NUCLEOTIDE SEQUENCE</scope>
</reference>
<proteinExistence type="predicted"/>
<protein>
    <submittedName>
        <fullName evidence="1">Uncharacterized protein</fullName>
    </submittedName>
</protein>